<evidence type="ECO:0008006" key="7">
    <source>
        <dbReference type="Google" id="ProtNLM"/>
    </source>
</evidence>
<dbReference type="CDD" id="cd02799">
    <property type="entry name" value="tRNA_bind_EMAP-II_like"/>
    <property type="match status" value="1"/>
</dbReference>
<proteinExistence type="predicted"/>
<dbReference type="Pfam" id="PF00041">
    <property type="entry name" value="fn3"/>
    <property type="match status" value="1"/>
</dbReference>
<dbReference type="InterPro" id="IPR013783">
    <property type="entry name" value="Ig-like_fold"/>
</dbReference>
<dbReference type="PANTHER" id="PTHR11586:SF33">
    <property type="entry name" value="AMINOACYL TRNA SYNTHASE COMPLEX-INTERACTING MULTIFUNCTIONAL PROTEIN 1"/>
    <property type="match status" value="1"/>
</dbReference>
<keyword evidence="1 3" id="KW-0820">tRNA-binding</keyword>
<dbReference type="PROSITE" id="PS50853">
    <property type="entry name" value="FN3"/>
    <property type="match status" value="1"/>
</dbReference>
<accession>A0A0G4FLN6</accession>
<dbReference type="InterPro" id="IPR002547">
    <property type="entry name" value="tRNA-bd_dom"/>
</dbReference>
<dbReference type="PROSITE" id="PS50886">
    <property type="entry name" value="TRBD"/>
    <property type="match status" value="1"/>
</dbReference>
<name>A0A0G4FLN6_9ALVE</name>
<dbReference type="SUPFAM" id="SSF50249">
    <property type="entry name" value="Nucleic acid-binding proteins"/>
    <property type="match status" value="1"/>
</dbReference>
<dbReference type="SUPFAM" id="SSF49265">
    <property type="entry name" value="Fibronectin type III"/>
    <property type="match status" value="1"/>
</dbReference>
<evidence type="ECO:0000256" key="2">
    <source>
        <dbReference type="ARBA" id="ARBA00022884"/>
    </source>
</evidence>
<dbReference type="InterPro" id="IPR051270">
    <property type="entry name" value="Tyrosine-tRNA_ligase_regulator"/>
</dbReference>
<dbReference type="GO" id="GO:0000049">
    <property type="term" value="F:tRNA binding"/>
    <property type="evidence" value="ECO:0007669"/>
    <property type="project" value="UniProtKB-UniRule"/>
</dbReference>
<gene>
    <name evidence="6" type="ORF">Cvel_416</name>
</gene>
<dbReference type="InterPro" id="IPR003961">
    <property type="entry name" value="FN3_dom"/>
</dbReference>
<dbReference type="Gene3D" id="2.40.50.140">
    <property type="entry name" value="Nucleic acid-binding proteins"/>
    <property type="match status" value="1"/>
</dbReference>
<protein>
    <recommendedName>
        <fullName evidence="7">tRNA-binding domain-containing protein</fullName>
    </recommendedName>
</protein>
<sequence>MVSIDATEVNPSTATIRFTGIEEFGSAYPKFQIKVQAHESEGGASNMQIVKDLSHPLRLTGLSPATSYKIRLFAVEDEPPAVSPTFTQLQETAISTPADNQGALTELSRLEVRAGRIVSVEAHPNADSLYVETIDVGEEKPRTIVSGLRKFCTLEELQNREVVVLCNLKPRAMRGVVSAGMLLCASDEGKSKVEPLAPPPGTKPGELVMFEGSSSRPCTPGDRAGRAFEKVAAGLVTDDKGVARAKTTGGPFGELEEPVTFSLPGGPCTAGITNGRVS</sequence>
<dbReference type="EMBL" id="CDMZ01000441">
    <property type="protein sequence ID" value="CEM14391.1"/>
    <property type="molecule type" value="Genomic_DNA"/>
</dbReference>
<reference evidence="6" key="1">
    <citation type="submission" date="2014-11" db="EMBL/GenBank/DDBJ databases">
        <authorList>
            <person name="Otto D Thomas"/>
            <person name="Naeem Raeece"/>
        </authorList>
    </citation>
    <scope>NUCLEOTIDE SEQUENCE</scope>
</reference>
<evidence type="ECO:0000313" key="6">
    <source>
        <dbReference type="EMBL" id="CEM14391.1"/>
    </source>
</evidence>
<dbReference type="AlphaFoldDB" id="A0A0G4FLN6"/>
<evidence type="ECO:0000259" key="5">
    <source>
        <dbReference type="PROSITE" id="PS50886"/>
    </source>
</evidence>
<dbReference type="PANTHER" id="PTHR11586">
    <property type="entry name" value="TRNA-AMINOACYLATION COFACTOR ARC1 FAMILY MEMBER"/>
    <property type="match status" value="1"/>
</dbReference>
<evidence type="ECO:0000259" key="4">
    <source>
        <dbReference type="PROSITE" id="PS50853"/>
    </source>
</evidence>
<keyword evidence="2 3" id="KW-0694">RNA-binding</keyword>
<dbReference type="InterPro" id="IPR036116">
    <property type="entry name" value="FN3_sf"/>
</dbReference>
<feature type="domain" description="TRNA-binding" evidence="5">
    <location>
        <begin position="106"/>
        <end position="209"/>
    </location>
</feature>
<dbReference type="VEuPathDB" id="CryptoDB:Cvel_416"/>
<evidence type="ECO:0000256" key="3">
    <source>
        <dbReference type="PROSITE-ProRule" id="PRU00209"/>
    </source>
</evidence>
<dbReference type="Gene3D" id="2.60.40.10">
    <property type="entry name" value="Immunoglobulins"/>
    <property type="match status" value="1"/>
</dbReference>
<evidence type="ECO:0000256" key="1">
    <source>
        <dbReference type="ARBA" id="ARBA00022555"/>
    </source>
</evidence>
<organism evidence="6">
    <name type="scientific">Chromera velia CCMP2878</name>
    <dbReference type="NCBI Taxonomy" id="1169474"/>
    <lineage>
        <taxon>Eukaryota</taxon>
        <taxon>Sar</taxon>
        <taxon>Alveolata</taxon>
        <taxon>Colpodellida</taxon>
        <taxon>Chromeraceae</taxon>
        <taxon>Chromera</taxon>
    </lineage>
</organism>
<feature type="domain" description="Fibronectin type-III" evidence="4">
    <location>
        <begin position="1"/>
        <end position="92"/>
    </location>
</feature>
<dbReference type="CDD" id="cd00063">
    <property type="entry name" value="FN3"/>
    <property type="match status" value="1"/>
</dbReference>
<dbReference type="InterPro" id="IPR012340">
    <property type="entry name" value="NA-bd_OB-fold"/>
</dbReference>
<dbReference type="Pfam" id="PF01588">
    <property type="entry name" value="tRNA_bind"/>
    <property type="match status" value="1"/>
</dbReference>
<dbReference type="PhylomeDB" id="A0A0G4FLN6"/>